<dbReference type="Proteomes" id="UP001201217">
    <property type="component" value="Unassembled WGS sequence"/>
</dbReference>
<reference evidence="1 2" key="1">
    <citation type="submission" date="2022-01" db="EMBL/GenBank/DDBJ databases">
        <title>Maritalea mediterranea sp. nov., isolated from marine plastic residues from the Malva-rosa beach (Valencia, Spain).</title>
        <authorList>
            <person name="Vidal-Verdu A."/>
            <person name="Molina-Menor E."/>
            <person name="Pascual J."/>
            <person name="Pereto J."/>
            <person name="Porcar M."/>
        </authorList>
    </citation>
    <scope>NUCLEOTIDE SEQUENCE [LARGE SCALE GENOMIC DNA]</scope>
    <source>
        <strain evidence="1 2">P4.10X</strain>
    </source>
</reference>
<evidence type="ECO:0000313" key="1">
    <source>
        <dbReference type="EMBL" id="MCF4099917.1"/>
    </source>
</evidence>
<dbReference type="RefSeq" id="WP_236115665.1">
    <property type="nucleotide sequence ID" value="NZ_JAKGTI010000004.1"/>
</dbReference>
<sequence length="532" mass="58789">MITRPNITPAYLPYAQPYEHEQTPPSPRPVIQYIDSELPKVVSKAMKALVESRAPIFARGTSLVRPVIIQQPQNSTLDGVAILVSFNKIALVEMLTEIIEWQRWDGRINDFKKIACPTVVAETILSRAGDWPFPQIKTVASAPTLRPDGTVISAKGFDTETGILFVSDRKWPPIPIEPTFGDAKASFNILRDLISTFPFVSEADHAATMSMLLTAIVRPALTSAPMFGVTAPTPGTGKSKLVDIAAILATGQPASVLSAPREEAEMQKQIGAMLMQGESFLTIDNIEHPLRSEFLCQVLTQSNVTVRVLGESRAMKLPTGATFCATGNSLRFAGDLTRRVVLICLDACTERPENRVFDNDVVKVALERRVELVNAGLTVLRAFVTQRAKKVKPPLGSFEEWSNLVRSAVTWLGGIDPLSSSDTVRDLDPERERTSAALQALPTDRTWTTSEISKIISRDTERHADFREHEVLSEALAEMLDRNGHLNTIRFGHFLKKHAGRIIDGRRISNRGKNRANVALWTIEKINSNITQ</sequence>
<organism evidence="1 2">
    <name type="scientific">Maritalea mediterranea</name>
    <dbReference type="NCBI Taxonomy" id="2909667"/>
    <lineage>
        <taxon>Bacteria</taxon>
        <taxon>Pseudomonadati</taxon>
        <taxon>Pseudomonadota</taxon>
        <taxon>Alphaproteobacteria</taxon>
        <taxon>Hyphomicrobiales</taxon>
        <taxon>Devosiaceae</taxon>
        <taxon>Maritalea</taxon>
    </lineage>
</organism>
<gene>
    <name evidence="1" type="ORF">L1I42_15580</name>
</gene>
<accession>A0ABS9EAP9</accession>
<comment type="caution">
    <text evidence="1">The sequence shown here is derived from an EMBL/GenBank/DDBJ whole genome shotgun (WGS) entry which is preliminary data.</text>
</comment>
<name>A0ABS9EAP9_9HYPH</name>
<protein>
    <recommendedName>
        <fullName evidence="3">DUF3631 domain-containing protein</fullName>
    </recommendedName>
</protein>
<evidence type="ECO:0008006" key="3">
    <source>
        <dbReference type="Google" id="ProtNLM"/>
    </source>
</evidence>
<keyword evidence="2" id="KW-1185">Reference proteome</keyword>
<dbReference type="EMBL" id="JAKGTI010000004">
    <property type="protein sequence ID" value="MCF4099917.1"/>
    <property type="molecule type" value="Genomic_DNA"/>
</dbReference>
<proteinExistence type="predicted"/>
<evidence type="ECO:0000313" key="2">
    <source>
        <dbReference type="Proteomes" id="UP001201217"/>
    </source>
</evidence>